<comment type="caution">
    <text evidence="1">The sequence shown here is derived from an EMBL/GenBank/DDBJ whole genome shotgun (WGS) entry which is preliminary data.</text>
</comment>
<dbReference type="EMBL" id="VEVO01000002">
    <property type="protein sequence ID" value="KAF0045905.1"/>
    <property type="molecule type" value="Genomic_DNA"/>
</dbReference>
<name>A0A6A4TKZ5_SCOMX</name>
<organism evidence="1 2">
    <name type="scientific">Scophthalmus maximus</name>
    <name type="common">Turbot</name>
    <name type="synonym">Psetta maxima</name>
    <dbReference type="NCBI Taxonomy" id="52904"/>
    <lineage>
        <taxon>Eukaryota</taxon>
        <taxon>Metazoa</taxon>
        <taxon>Chordata</taxon>
        <taxon>Craniata</taxon>
        <taxon>Vertebrata</taxon>
        <taxon>Euteleostomi</taxon>
        <taxon>Actinopterygii</taxon>
        <taxon>Neopterygii</taxon>
        <taxon>Teleostei</taxon>
        <taxon>Neoteleostei</taxon>
        <taxon>Acanthomorphata</taxon>
        <taxon>Carangaria</taxon>
        <taxon>Pleuronectiformes</taxon>
        <taxon>Pleuronectoidei</taxon>
        <taxon>Scophthalmidae</taxon>
        <taxon>Scophthalmus</taxon>
    </lineage>
</organism>
<gene>
    <name evidence="1" type="ORF">F2P81_002434</name>
</gene>
<dbReference type="Proteomes" id="UP000438429">
    <property type="component" value="Unassembled WGS sequence"/>
</dbReference>
<evidence type="ECO:0000313" key="1">
    <source>
        <dbReference type="EMBL" id="KAF0045905.1"/>
    </source>
</evidence>
<protein>
    <submittedName>
        <fullName evidence="1">Uncharacterized protein</fullName>
    </submittedName>
</protein>
<reference evidence="1 2" key="1">
    <citation type="submission" date="2019-06" db="EMBL/GenBank/DDBJ databases">
        <title>Draft genomes of female and male turbot (Scophthalmus maximus).</title>
        <authorList>
            <person name="Xu H."/>
            <person name="Xu X.-W."/>
            <person name="Shao C."/>
            <person name="Chen S."/>
        </authorList>
    </citation>
    <scope>NUCLEOTIDE SEQUENCE [LARGE SCALE GENOMIC DNA]</scope>
    <source>
        <strain evidence="1">Ysfricsl-2016a</strain>
        <tissue evidence="1">Blood</tissue>
    </source>
</reference>
<evidence type="ECO:0000313" key="2">
    <source>
        <dbReference type="Proteomes" id="UP000438429"/>
    </source>
</evidence>
<dbReference type="AlphaFoldDB" id="A0A6A4TKZ5"/>
<accession>A0A6A4TKZ5</accession>
<proteinExistence type="predicted"/>
<sequence>MIGLSLADYLTDPLSAHRDGLYEQTKLKLIRFYICTKEEGPSSEQFPSEINECGEDSFSEDLSVSITEGVDSQLIEEGSNIDANYSIKDLLDNGHSSDISEQTAVPIDSPQTEHEHACHETFEDVPEVDEADTVVWDPEDDLGRADGDETVVITWNYGINEDVTQIHQSNVGNNDVAAYNCAVCVQRLTADKEVLQELRLSSFQIRCAAGIKVCGKHLKGLLFAECGVALPDNHTKQAPSLYAALNSSHGVPQEKRTLVVRSRIKTDDPQSQNLQPGGYRSDRLLLRASFLSSNEGNEPLENKRKLPSAYCGTRMTGCVCAVSSVADQDRLFFYLPATSNKSDQMQADVWSPSIKQRTQRRIHIGYNCTIRPSPSSPLSFADVHVLPPPSNTRMGKAFDAATRTSLVKQSTFSRSASSGNQGCKVFKLNIRHFKGIMNAFPITKSNNPPNSTTHDAFPRVSQNKYLKNSLQLIQP</sequence>